<dbReference type="OrthoDB" id="10252405at2759"/>
<evidence type="ECO:0000313" key="6">
    <source>
        <dbReference type="Proteomes" id="UP000001554"/>
    </source>
</evidence>
<comment type="subcellular location">
    <subcellularLocation>
        <location evidence="1">Cytoplasm</location>
        <location evidence="1">Cytosol</location>
    </subcellularLocation>
</comment>
<evidence type="ECO:0000256" key="2">
    <source>
        <dbReference type="ARBA" id="ARBA00005351"/>
    </source>
</evidence>
<sequence>MVVYSSGMQHLQQSFNSNILSIAHANSVIDRKRPVTAVVCCRTWWYPLEERSKMATSQRKKGGVQRVEGKLRACIERGDYYEAHQMYRTLYFRYSAQKKYSEALELTYSGASLLLEHNQLCSGADLAMLWLEVLTQANIHVSKENIDRAMSLFKDLEADSPERISYINAALKWTKTVHPDETSGHPQLHNQLAIVFWKEKNYIQSRYHFLHCSDGQGCATMLIELSLQQGFPSEVDLFIAQTVFQYLCLNNKSTAKVTYMTYTESHPQIEDGPPFQKPLLNFVWYLLLAVEDCLTGGSSGKVTVFSVLCDVYQPSIRRDPSYLQYLDRIGQLFFGLPPPQQSGGSGLLDNLIQSFLRGEEEDTPPPAQPEEEDVD</sequence>
<dbReference type="InterPro" id="IPR011990">
    <property type="entry name" value="TPR-like_helical_dom_sf"/>
</dbReference>
<dbReference type="GO" id="GO:0071818">
    <property type="term" value="C:BAT3 complex"/>
    <property type="evidence" value="ECO:0000318"/>
    <property type="project" value="GO_Central"/>
</dbReference>
<feature type="region of interest" description="Disordered" evidence="5">
    <location>
        <begin position="354"/>
        <end position="375"/>
    </location>
</feature>
<dbReference type="Gene3D" id="1.25.40.10">
    <property type="entry name" value="Tetratricopeptide repeat domain"/>
    <property type="match status" value="1"/>
</dbReference>
<evidence type="ECO:0000256" key="4">
    <source>
        <dbReference type="ARBA" id="ARBA00022490"/>
    </source>
</evidence>
<dbReference type="Proteomes" id="UP000001554">
    <property type="component" value="Chromosome 13"/>
</dbReference>
<dbReference type="KEGG" id="bfo:118428385"/>
<keyword evidence="6" id="KW-1185">Reference proteome</keyword>
<reference evidence="6" key="1">
    <citation type="journal article" date="2020" name="Nat. Ecol. Evol.">
        <title>Deeply conserved synteny resolves early events in vertebrate evolution.</title>
        <authorList>
            <person name="Simakov O."/>
            <person name="Marletaz F."/>
            <person name="Yue J.X."/>
            <person name="O'Connell B."/>
            <person name="Jenkins J."/>
            <person name="Brandt A."/>
            <person name="Calef R."/>
            <person name="Tung C.H."/>
            <person name="Huang T.K."/>
            <person name="Schmutz J."/>
            <person name="Satoh N."/>
            <person name="Yu J.K."/>
            <person name="Putnam N.H."/>
            <person name="Green R.E."/>
            <person name="Rokhsar D.S."/>
        </authorList>
    </citation>
    <scope>NUCLEOTIDE SEQUENCE [LARGE SCALE GENOMIC DNA]</scope>
    <source>
        <strain evidence="6">S238N-H82</strain>
    </source>
</reference>
<dbReference type="GeneID" id="118428385"/>
<accession>A0A9J7N9E5</accession>
<protein>
    <submittedName>
        <fullName evidence="7">Golgi to ER traffic protein 4 homolog</fullName>
    </submittedName>
</protein>
<dbReference type="InterPro" id="IPR007317">
    <property type="entry name" value="GET4"/>
</dbReference>
<dbReference type="RefSeq" id="XP_035694321.1">
    <property type="nucleotide sequence ID" value="XM_035838428.1"/>
</dbReference>
<dbReference type="GO" id="GO:0005829">
    <property type="term" value="C:cytosol"/>
    <property type="evidence" value="ECO:0000318"/>
    <property type="project" value="GO_Central"/>
</dbReference>
<dbReference type="FunFam" id="1.25.40.10:FF:000060">
    <property type="entry name" value="Golgi to ER traffic protein 4 homolog"/>
    <property type="match status" value="1"/>
</dbReference>
<feature type="compositionally biased region" description="Acidic residues" evidence="5">
    <location>
        <begin position="359"/>
        <end position="375"/>
    </location>
</feature>
<dbReference type="SUPFAM" id="SSF81901">
    <property type="entry name" value="HCP-like"/>
    <property type="match status" value="1"/>
</dbReference>
<gene>
    <name evidence="7" type="primary">LOC118428385</name>
</gene>
<evidence type="ECO:0000256" key="1">
    <source>
        <dbReference type="ARBA" id="ARBA00004514"/>
    </source>
</evidence>
<keyword evidence="4" id="KW-0963">Cytoplasm</keyword>
<dbReference type="OMA" id="LMDMMGM"/>
<reference evidence="7" key="2">
    <citation type="submission" date="2025-08" db="UniProtKB">
        <authorList>
            <consortium name="RefSeq"/>
        </authorList>
    </citation>
    <scope>IDENTIFICATION</scope>
    <source>
        <strain evidence="7">S238N-H82</strain>
        <tissue evidence="7">Testes</tissue>
    </source>
</reference>
<dbReference type="GO" id="GO:0045048">
    <property type="term" value="P:protein insertion into ER membrane"/>
    <property type="evidence" value="ECO:0000318"/>
    <property type="project" value="GO_Central"/>
</dbReference>
<evidence type="ECO:0000256" key="5">
    <source>
        <dbReference type="SAM" id="MobiDB-lite"/>
    </source>
</evidence>
<evidence type="ECO:0000313" key="7">
    <source>
        <dbReference type="RefSeq" id="XP_035694321.1"/>
    </source>
</evidence>
<dbReference type="AlphaFoldDB" id="A0A9J7N9E5"/>
<evidence type="ECO:0000256" key="3">
    <source>
        <dbReference type="ARBA" id="ARBA00022448"/>
    </source>
</evidence>
<name>A0A9J7N9E5_BRAFL</name>
<proteinExistence type="inferred from homology"/>
<keyword evidence="3" id="KW-0813">Transport</keyword>
<dbReference type="PANTHER" id="PTHR12875">
    <property type="entry name" value="GOLGI TO ER TRAFFIC PROTEIN 4 HOMOLOG"/>
    <property type="match status" value="1"/>
</dbReference>
<organism evidence="6 7">
    <name type="scientific">Branchiostoma floridae</name>
    <name type="common">Florida lancelet</name>
    <name type="synonym">Amphioxus</name>
    <dbReference type="NCBI Taxonomy" id="7739"/>
    <lineage>
        <taxon>Eukaryota</taxon>
        <taxon>Metazoa</taxon>
        <taxon>Chordata</taxon>
        <taxon>Cephalochordata</taxon>
        <taxon>Leptocardii</taxon>
        <taxon>Amphioxiformes</taxon>
        <taxon>Branchiostomatidae</taxon>
        <taxon>Branchiostoma</taxon>
    </lineage>
</organism>
<dbReference type="Pfam" id="PF04190">
    <property type="entry name" value="GET4"/>
    <property type="match status" value="1"/>
</dbReference>
<dbReference type="PANTHER" id="PTHR12875:SF0">
    <property type="entry name" value="GOLGI TO ER TRAFFIC PROTEIN 4 HOMOLOG"/>
    <property type="match status" value="1"/>
</dbReference>
<comment type="similarity">
    <text evidence="2">Belongs to the GET4 family.</text>
</comment>